<evidence type="ECO:0000256" key="5">
    <source>
        <dbReference type="ARBA" id="ARBA00022833"/>
    </source>
</evidence>
<reference evidence="13" key="1">
    <citation type="submission" date="2014-08" db="EMBL/GenBank/DDBJ databases">
        <authorList>
            <person name="Senf B."/>
            <person name="Petzold A."/>
            <person name="Downie B.R."/>
            <person name="Koch P."/>
            <person name="Platzer M."/>
        </authorList>
    </citation>
    <scope>NUCLEOTIDE SEQUENCE [LARGE SCALE GENOMIC DNA]</scope>
    <source>
        <strain evidence="13">GRZ</strain>
    </source>
</reference>
<gene>
    <name evidence="13" type="primary">ZNF618</name>
    <name evidence="13" type="synonym">znf618</name>
</gene>
<dbReference type="GO" id="GO:0008270">
    <property type="term" value="F:zinc ion binding"/>
    <property type="evidence" value="ECO:0007669"/>
    <property type="project" value="UniProtKB-KW"/>
</dbReference>
<evidence type="ECO:0000256" key="10">
    <source>
        <dbReference type="PROSITE-ProRule" id="PRU00042"/>
    </source>
</evidence>
<dbReference type="Gene3D" id="1.10.10.1070">
    <property type="entry name" value="Zinc finger, BED domain-containing"/>
    <property type="match status" value="1"/>
</dbReference>
<dbReference type="InterPro" id="IPR013087">
    <property type="entry name" value="Znf_C2H2_type"/>
</dbReference>
<dbReference type="GO" id="GO:0003677">
    <property type="term" value="F:DNA binding"/>
    <property type="evidence" value="ECO:0007669"/>
    <property type="project" value="UniProtKB-KW"/>
</dbReference>
<dbReference type="GO" id="GO:0005634">
    <property type="term" value="C:nucleus"/>
    <property type="evidence" value="ECO:0007669"/>
    <property type="project" value="UniProtKB-SubCell"/>
</dbReference>
<keyword evidence="4 10" id="KW-0863">Zinc-finger</keyword>
<dbReference type="GO" id="GO:0046983">
    <property type="term" value="F:protein dimerization activity"/>
    <property type="evidence" value="ECO:0007669"/>
    <property type="project" value="InterPro"/>
</dbReference>
<feature type="compositionally biased region" description="Basic and acidic residues" evidence="11">
    <location>
        <begin position="402"/>
        <end position="411"/>
    </location>
</feature>
<dbReference type="InterPro" id="IPR012337">
    <property type="entry name" value="RNaseH-like_sf"/>
</dbReference>
<evidence type="ECO:0000256" key="9">
    <source>
        <dbReference type="ARBA" id="ARBA00023242"/>
    </source>
</evidence>
<feature type="domain" description="C2H2-type" evidence="12">
    <location>
        <begin position="270"/>
        <end position="293"/>
    </location>
</feature>
<dbReference type="Ensembl" id="ENSNFUT00015046406.1">
    <property type="protein sequence ID" value="ENSNFUP00015044468.1"/>
    <property type="gene ID" value="ENSNFUG00015021162.1"/>
</dbReference>
<comment type="subcellular location">
    <subcellularLocation>
        <location evidence="1">Nucleus</location>
    </subcellularLocation>
</comment>
<evidence type="ECO:0000256" key="3">
    <source>
        <dbReference type="ARBA" id="ARBA00022737"/>
    </source>
</evidence>
<feature type="domain" description="C2H2-type" evidence="12">
    <location>
        <begin position="103"/>
        <end position="130"/>
    </location>
</feature>
<keyword evidence="9" id="KW-0539">Nucleus</keyword>
<evidence type="ECO:0000313" key="13">
    <source>
        <dbReference type="Ensembl" id="ENSNFUP00015044468.1"/>
    </source>
</evidence>
<feature type="compositionally biased region" description="Polar residues" evidence="11">
    <location>
        <begin position="412"/>
        <end position="457"/>
    </location>
</feature>
<evidence type="ECO:0000256" key="1">
    <source>
        <dbReference type="ARBA" id="ARBA00004123"/>
    </source>
</evidence>
<dbReference type="Proteomes" id="UP000694548">
    <property type="component" value="Chromosome sgr02"/>
</dbReference>
<evidence type="ECO:0000256" key="6">
    <source>
        <dbReference type="ARBA" id="ARBA00023015"/>
    </source>
</evidence>
<evidence type="ECO:0000256" key="2">
    <source>
        <dbReference type="ARBA" id="ARBA00022723"/>
    </source>
</evidence>
<keyword evidence="14" id="KW-1185">Reference proteome</keyword>
<dbReference type="SUPFAM" id="SSF53098">
    <property type="entry name" value="Ribonuclease H-like"/>
    <property type="match status" value="1"/>
</dbReference>
<dbReference type="PANTHER" id="PTHR24383">
    <property type="entry name" value="ZINC FINGER PROTEIN"/>
    <property type="match status" value="1"/>
</dbReference>
<dbReference type="GeneTree" id="ENSGT00940000153306"/>
<feature type="region of interest" description="Disordered" evidence="11">
    <location>
        <begin position="859"/>
        <end position="910"/>
    </location>
</feature>
<feature type="domain" description="C2H2-type" evidence="12">
    <location>
        <begin position="377"/>
        <end position="404"/>
    </location>
</feature>
<dbReference type="InterPro" id="IPR036236">
    <property type="entry name" value="Znf_C2H2_sf"/>
</dbReference>
<keyword evidence="2" id="KW-0479">Metal-binding</keyword>
<proteinExistence type="predicted"/>
<dbReference type="PANTHER" id="PTHR24383:SF12">
    <property type="entry name" value="ZINC FINGER PROTEIN 618"/>
    <property type="match status" value="1"/>
</dbReference>
<evidence type="ECO:0000259" key="12">
    <source>
        <dbReference type="PROSITE" id="PS50157"/>
    </source>
</evidence>
<accession>A0A8C6PJL9</accession>
<protein>
    <submittedName>
        <fullName evidence="13">Zinc finger protein 618</fullName>
    </submittedName>
</protein>
<organism evidence="13 14">
    <name type="scientific">Nothobranchius furzeri</name>
    <name type="common">Turquoise killifish</name>
    <dbReference type="NCBI Taxonomy" id="105023"/>
    <lineage>
        <taxon>Eukaryota</taxon>
        <taxon>Metazoa</taxon>
        <taxon>Chordata</taxon>
        <taxon>Craniata</taxon>
        <taxon>Vertebrata</taxon>
        <taxon>Euteleostomi</taxon>
        <taxon>Actinopterygii</taxon>
        <taxon>Neopterygii</taxon>
        <taxon>Teleostei</taxon>
        <taxon>Neoteleostei</taxon>
        <taxon>Acanthomorphata</taxon>
        <taxon>Ovalentaria</taxon>
        <taxon>Atherinomorphae</taxon>
        <taxon>Cyprinodontiformes</taxon>
        <taxon>Nothobranchiidae</taxon>
        <taxon>Nothobranchius</taxon>
    </lineage>
</organism>
<dbReference type="PROSITE" id="PS50157">
    <property type="entry name" value="ZINC_FINGER_C2H2_2"/>
    <property type="match status" value="4"/>
</dbReference>
<feature type="compositionally biased region" description="Gly residues" evidence="11">
    <location>
        <begin position="863"/>
        <end position="872"/>
    </location>
</feature>
<evidence type="ECO:0000313" key="14">
    <source>
        <dbReference type="Proteomes" id="UP000694548"/>
    </source>
</evidence>
<feature type="region of interest" description="Disordered" evidence="11">
    <location>
        <begin position="402"/>
        <end position="463"/>
    </location>
</feature>
<evidence type="ECO:0000256" key="8">
    <source>
        <dbReference type="ARBA" id="ARBA00023163"/>
    </source>
</evidence>
<keyword evidence="5" id="KW-0862">Zinc</keyword>
<keyword evidence="6" id="KW-0805">Transcription regulation</keyword>
<keyword evidence="3" id="KW-0677">Repeat</keyword>
<dbReference type="SUPFAM" id="SSF57667">
    <property type="entry name" value="beta-beta-alpha zinc fingers"/>
    <property type="match status" value="2"/>
</dbReference>
<keyword evidence="8" id="KW-0804">Transcription</keyword>
<dbReference type="Gene3D" id="3.30.160.60">
    <property type="entry name" value="Classic Zinc Finger"/>
    <property type="match status" value="2"/>
</dbReference>
<evidence type="ECO:0000256" key="11">
    <source>
        <dbReference type="SAM" id="MobiDB-lite"/>
    </source>
</evidence>
<feature type="compositionally biased region" description="Polar residues" evidence="11">
    <location>
        <begin position="900"/>
        <end position="910"/>
    </location>
</feature>
<feature type="domain" description="C2H2-type" evidence="12">
    <location>
        <begin position="213"/>
        <end position="240"/>
    </location>
</feature>
<sequence>MSASEAPKPVKEQADSGNGNATTEASTTEKTSPPPVSVKKEPGTSETSNGKVGNVNPPEICVVIGGKDGESSGGGPRRAPAEGMFALGTPPPTKSTDSCIGSYVCAVCGKKYKYYNCFQTHVRAHRESESMVGDGLPQTPNMTLDEVSNEASRAATEDVAAGLAYPTSAPRVHGSPGSCWVLTDAAVLQAQRDMISAVNEVRDELHKRCSFRYSCDICGKKYKYYSCFQEHRDLHAVGDPFDSVVLPVDGLKEEEPVEPYQKIGPKTGSYVCEFCGKQYKYFNPYQEHVALHTPLGTFDLKASRAQDCTGIDMSKYGHSQAAKIKSPSKVLNNSPFRRKLENAIQSSLVDTNSSQNSSAGTQSPLVANTFSTSQKPYTCGACGIQFQFYNNLLEHMQSHAADNENHTKGDSPKTSSASGPQEQLWRGSQAQAHPSVKIQIQPQSISQRNHSLSQNNALPEKERQQVAERLLRVMCSDLSMLNVLNSKDFLKLAQTLVDTGARHGAYSTRDALGNMSALALRQLPRMYNQVKVKVTCALGSNASLGIAVTCHSQASGPDACYVLTAYQVEGSRLKRYVLGVREAELREGPEQVHHWVQNVLSEFVMSDIRTVYVSEPRLWAAGFAGSPLGGGSRGRICLRCAGCSLGAVVQAVLGKRSLQARGLHELAELLSTCRDIASSTTLALREEQCFNTSTSTTEDGTQGPLAQCPTPPCWDGMADALLQVHAHFELICEAYGRSKATAPLLQGLSKHLLGTLACLLAPLRLAALELSSQRRPTLQQVLPVYLRLEKFFTSKAGEAGTGTASRLCHYFLEALKENFKVERAHQVAMVLDPQLKLRSVPAYQHEDIISRACEMAAESRDGGMSGGGGVSGGEERDTDGPPAKISHVDGSGNNGGPSRGTGTVSGNDEGQGQIRQEIFKYLAEPLVQGTPDLFQYWSSTVAEKFPRLARLALWLLAVPAVGMRSECVTVCEQSLAMKKRQQVTAEEMNKLIFLRSNMG</sequence>
<name>A0A8C6PJL9_NOTFU</name>
<dbReference type="AlphaFoldDB" id="A0A8C6PJL9"/>
<keyword evidence="7" id="KW-0238">DNA-binding</keyword>
<dbReference type="Pfam" id="PF05699">
    <property type="entry name" value="Dimer_Tnp_hAT"/>
    <property type="match status" value="1"/>
</dbReference>
<dbReference type="InterPro" id="IPR008906">
    <property type="entry name" value="HATC_C_dom"/>
</dbReference>
<reference evidence="13" key="2">
    <citation type="submission" date="2025-08" db="UniProtKB">
        <authorList>
            <consortium name="Ensembl"/>
        </authorList>
    </citation>
    <scope>IDENTIFICATION</scope>
</reference>
<reference evidence="13" key="3">
    <citation type="submission" date="2025-09" db="UniProtKB">
        <authorList>
            <consortium name="Ensembl"/>
        </authorList>
    </citation>
    <scope>IDENTIFICATION</scope>
</reference>
<evidence type="ECO:0000256" key="4">
    <source>
        <dbReference type="ARBA" id="ARBA00022771"/>
    </source>
</evidence>
<dbReference type="PROSITE" id="PS00028">
    <property type="entry name" value="ZINC_FINGER_C2H2_1"/>
    <property type="match status" value="4"/>
</dbReference>
<feature type="compositionally biased region" description="Low complexity" evidence="11">
    <location>
        <begin position="21"/>
        <end position="31"/>
    </location>
</feature>
<dbReference type="SMART" id="SM00355">
    <property type="entry name" value="ZnF_C2H2"/>
    <property type="match status" value="4"/>
</dbReference>
<evidence type="ECO:0000256" key="7">
    <source>
        <dbReference type="ARBA" id="ARBA00023125"/>
    </source>
</evidence>
<feature type="region of interest" description="Disordered" evidence="11">
    <location>
        <begin position="1"/>
        <end position="59"/>
    </location>
</feature>
<dbReference type="SUPFAM" id="SSF140996">
    <property type="entry name" value="Hermes dimerisation domain"/>
    <property type="match status" value="1"/>
</dbReference>